<dbReference type="SUPFAM" id="SSF82866">
    <property type="entry name" value="Multidrug efflux transporter AcrB transmembrane domain"/>
    <property type="match status" value="2"/>
</dbReference>
<dbReference type="PRINTS" id="PR00702">
    <property type="entry name" value="ACRIFLAVINRP"/>
</dbReference>
<dbReference type="SUPFAM" id="SSF82693">
    <property type="entry name" value="Multidrug efflux transporter AcrB pore domain, PN1, PN2, PC1 and PC2 subdomains"/>
    <property type="match status" value="3"/>
</dbReference>
<feature type="transmembrane region" description="Helical" evidence="1">
    <location>
        <begin position="365"/>
        <end position="384"/>
    </location>
</feature>
<dbReference type="AlphaFoldDB" id="A0A059XXL2"/>
<feature type="transmembrane region" description="Helical" evidence="1">
    <location>
        <begin position="896"/>
        <end position="915"/>
    </location>
</feature>
<reference evidence="3" key="1">
    <citation type="submission" date="2014-02" db="EMBL/GenBank/DDBJ databases">
        <title>Complete genome sequence and comparative genomic analysis of the nitrogen-fixing bacterium Leptospirillum ferriphilum YSK.</title>
        <authorList>
            <person name="Guo X."/>
            <person name="Yin H."/>
            <person name="Liang Y."/>
            <person name="Hu Q."/>
            <person name="Ma L."/>
            <person name="Xiao Y."/>
            <person name="Zhang X."/>
            <person name="Qiu G."/>
            <person name="Liu X."/>
        </authorList>
    </citation>
    <scope>NUCLEOTIDE SEQUENCE [LARGE SCALE GENOMIC DNA]</scope>
    <source>
        <strain evidence="3">YSK</strain>
    </source>
</reference>
<feature type="transmembrane region" description="Helical" evidence="1">
    <location>
        <begin position="927"/>
        <end position="947"/>
    </location>
</feature>
<keyword evidence="3" id="KW-1185">Reference proteome</keyword>
<protein>
    <submittedName>
        <fullName evidence="2">Acriflavin resistance protein</fullName>
    </submittedName>
</protein>
<name>A0A059XXL2_9BACT</name>
<dbReference type="Gene3D" id="3.30.2090.10">
    <property type="entry name" value="Multidrug efflux transporter AcrB TolC docking domain, DN and DC subdomains"/>
    <property type="match status" value="2"/>
</dbReference>
<accession>A0A059XXL2</accession>
<keyword evidence="1" id="KW-0472">Membrane</keyword>
<dbReference type="SUPFAM" id="SSF82714">
    <property type="entry name" value="Multidrug efflux transporter AcrB TolC docking domain, DN and DC subdomains"/>
    <property type="match status" value="2"/>
</dbReference>
<keyword evidence="1" id="KW-1133">Transmembrane helix</keyword>
<keyword evidence="1" id="KW-0812">Transmembrane</keyword>
<dbReference type="EMBL" id="CP007243">
    <property type="protein sequence ID" value="AIA30046.1"/>
    <property type="molecule type" value="Genomic_DNA"/>
</dbReference>
<feature type="transmembrane region" description="Helical" evidence="1">
    <location>
        <begin position="469"/>
        <end position="496"/>
    </location>
</feature>
<dbReference type="OrthoDB" id="9758234at2"/>
<feature type="transmembrane region" description="Helical" evidence="1">
    <location>
        <begin position="12"/>
        <end position="30"/>
    </location>
</feature>
<dbReference type="Pfam" id="PF00873">
    <property type="entry name" value="ACR_tran"/>
    <property type="match status" value="1"/>
</dbReference>
<dbReference type="GO" id="GO:0042910">
    <property type="term" value="F:xenobiotic transmembrane transporter activity"/>
    <property type="evidence" value="ECO:0007669"/>
    <property type="project" value="TreeGrafter"/>
</dbReference>
<dbReference type="KEGG" id="lfp:Y981_02175"/>
<reference evidence="2 3" key="2">
    <citation type="journal article" date="2015" name="Biomed. Res. Int.">
        <title>Effects of Arsenite Resistance on the Growth and Functional Gene Expression of Leptospirillum ferriphilum and Acidithiobacillus thiooxidans in Pure Culture and Coculture.</title>
        <authorList>
            <person name="Jiang H."/>
            <person name="Liang Y."/>
            <person name="Yin H."/>
            <person name="Xiao Y."/>
            <person name="Guo X."/>
            <person name="Xu Y."/>
            <person name="Hu Q."/>
            <person name="Liu H."/>
            <person name="Liu X."/>
        </authorList>
    </citation>
    <scope>NUCLEOTIDE SEQUENCE [LARGE SCALE GENOMIC DNA]</scope>
    <source>
        <strain evidence="2 3">YSK</strain>
    </source>
</reference>
<dbReference type="Gene3D" id="1.20.1640.10">
    <property type="entry name" value="Multidrug efflux transporter AcrB transmembrane domain"/>
    <property type="match status" value="2"/>
</dbReference>
<dbReference type="PANTHER" id="PTHR32063">
    <property type="match status" value="1"/>
</dbReference>
<dbReference type="GO" id="GO:0005886">
    <property type="term" value="C:plasma membrane"/>
    <property type="evidence" value="ECO:0007669"/>
    <property type="project" value="TreeGrafter"/>
</dbReference>
<dbReference type="RefSeq" id="WP_038504519.1">
    <property type="nucleotide sequence ID" value="NZ_CP007243.1"/>
</dbReference>
<feature type="transmembrane region" description="Helical" evidence="1">
    <location>
        <begin position="997"/>
        <end position="1018"/>
    </location>
</feature>
<dbReference type="Gene3D" id="3.30.70.1430">
    <property type="entry name" value="Multidrug efflux transporter AcrB pore domain"/>
    <property type="match status" value="2"/>
</dbReference>
<dbReference type="InterPro" id="IPR001036">
    <property type="entry name" value="Acrflvin-R"/>
</dbReference>
<dbReference type="PANTHER" id="PTHR32063:SF8">
    <property type="entry name" value="CATION EFFLUX PROTEIN"/>
    <property type="match status" value="1"/>
</dbReference>
<feature type="transmembrane region" description="Helical" evidence="1">
    <location>
        <begin position="953"/>
        <end position="976"/>
    </location>
</feature>
<evidence type="ECO:0000313" key="2">
    <source>
        <dbReference type="EMBL" id="AIA30046.1"/>
    </source>
</evidence>
<dbReference type="Proteomes" id="UP000027059">
    <property type="component" value="Chromosome"/>
</dbReference>
<feature type="transmembrane region" description="Helical" evidence="1">
    <location>
        <begin position="437"/>
        <end position="457"/>
    </location>
</feature>
<proteinExistence type="predicted"/>
<sequence length="1070" mass="116561">MWLTQLALKNRIAVFMAAMILVLVGARSVPEIAIDLFPSLAVPVLVVGTLYPGASPKDVEQSITVPLEKTLATVENVDHIQSQSREGVSAIQVWFHWDEDLNAGLIQSVEKVSQILNQLPPGIQEPFLLKFDISNMPVINVVVSNPEMDGVHLYDLATNTIEPQLEEIPGVSGAPVNGGNIRQININVNPFQMYALNISPLAVVNAINKANFLLPSGDIRIGTRDLNLLTNTQIVHRLLKTVRKIPVLLRTSPEGEPVPVYVEDLATVQDGTESPSNIVLANGAPAVYLGVHKQPGANTVRVVDDVYKSLPHLRGLPPGTKVGVSFDQSTYIRDSLRSIQHELVLGSVLAVGTVWIFLGEIMATLIVGIAIPLAVLASLIFLYFTGQTLNVFTFGGLALASGRLIDDSIVELENIHRHFSLGKKDRTVALLEAAREVATPIFSATLVTIVVLFPVLFLKGVGKQLFSPMALTISLALFASFLVSRTVTPLLCLRFLRSKTPPGRPGSEGEDRERPLSGCRKPPRFERVFLRIEEGYDDLLQHVLRHKALVFSFVAAVFFFSLPLSHRIGTEFFPEPDESQFTVYVKTAPGTRIEQTTEVARQVEQKIREVIPGKDIRIILINVGLRSIAGKGTNGTASVFTQNTGPDTGVVQVKLVTPDRRKRSAITLMDAARSGLSGKFPGVGLYFAAGGMIKRIVNYGALGDVVVELSGHSLRTGLSLARRLSEKMKSLPGVGDVRIMPQDFHYPEYDVRVDRIKSALLGMNIRDISSTVLWSFVGNEDNPSVYTDPATGNEYNMVVQLGQPYQESFEDLENVVLTNDAQKTALLREVARFHLSSGPNEIDRKYMNRVITITANPVGRPLGDVAAEIRGLISRTSVPPGSHISLSGQVAQQKKAFQSMTVAAFSAVLLVYMVLATQFRSFRDPFAILFSLPMCLPGILWMLFLSGTRFSTIAFMGIIMTVGIAASNGVLLVDYINRLRVENGLPLEEAIRRGARTRLRPVLMTSLATILGLIPMALGLDVGSSNSAPLARTVIGGLGLATPFTLFLVPAVYEALNKNRSAVSSSFPEC</sequence>
<feature type="transmembrane region" description="Helical" evidence="1">
    <location>
        <begin position="343"/>
        <end position="359"/>
    </location>
</feature>
<gene>
    <name evidence="2" type="ORF">Y981_02175</name>
</gene>
<organism evidence="2 3">
    <name type="scientific">Leptospirillum ferriphilum YSK</name>
    <dbReference type="NCBI Taxonomy" id="1441628"/>
    <lineage>
        <taxon>Bacteria</taxon>
        <taxon>Pseudomonadati</taxon>
        <taxon>Nitrospirota</taxon>
        <taxon>Nitrospiria</taxon>
        <taxon>Nitrospirales</taxon>
        <taxon>Nitrospiraceae</taxon>
        <taxon>Leptospirillum</taxon>
    </lineage>
</organism>
<dbReference type="Gene3D" id="3.30.70.1440">
    <property type="entry name" value="Multidrug efflux transporter AcrB pore domain"/>
    <property type="match status" value="1"/>
</dbReference>
<dbReference type="InterPro" id="IPR027463">
    <property type="entry name" value="AcrB_DN_DC_subdom"/>
</dbReference>
<dbReference type="Gene3D" id="3.30.70.1320">
    <property type="entry name" value="Multidrug efflux transporter AcrB pore domain like"/>
    <property type="match status" value="1"/>
</dbReference>
<feature type="transmembrane region" description="Helical" evidence="1">
    <location>
        <begin position="1030"/>
        <end position="1053"/>
    </location>
</feature>
<evidence type="ECO:0000256" key="1">
    <source>
        <dbReference type="SAM" id="Phobius"/>
    </source>
</evidence>
<evidence type="ECO:0000313" key="3">
    <source>
        <dbReference type="Proteomes" id="UP000027059"/>
    </source>
</evidence>
<dbReference type="HOGENOM" id="CLU_002755_1_2_0"/>